<dbReference type="InterPro" id="IPR014284">
    <property type="entry name" value="RNA_pol_sigma-70_dom"/>
</dbReference>
<name>A0A0A3IQC5_9BACI</name>
<dbReference type="EMBL" id="JPVP01000055">
    <property type="protein sequence ID" value="KGR85068.1"/>
    <property type="molecule type" value="Genomic_DNA"/>
</dbReference>
<keyword evidence="3" id="KW-0731">Sigma factor</keyword>
<dbReference type="InterPro" id="IPR013324">
    <property type="entry name" value="RNA_pol_sigma_r3/r4-like"/>
</dbReference>
<feature type="domain" description="RNA polymerase sigma-70 region 2" evidence="6">
    <location>
        <begin position="8"/>
        <end position="74"/>
    </location>
</feature>
<dbReference type="NCBIfam" id="NF007226">
    <property type="entry name" value="PRK09644.1"/>
    <property type="match status" value="1"/>
</dbReference>
<proteinExistence type="inferred from homology"/>
<evidence type="ECO:0000256" key="5">
    <source>
        <dbReference type="ARBA" id="ARBA00023163"/>
    </source>
</evidence>
<dbReference type="STRING" id="1220589.CD32_11535"/>
<dbReference type="SUPFAM" id="SSF88946">
    <property type="entry name" value="Sigma2 domain of RNA polymerase sigma factors"/>
    <property type="match status" value="1"/>
</dbReference>
<dbReference type="PANTHER" id="PTHR43133:SF52">
    <property type="entry name" value="ECF RNA POLYMERASE SIGMA FACTOR SIGL"/>
    <property type="match status" value="1"/>
</dbReference>
<dbReference type="Pfam" id="PF04542">
    <property type="entry name" value="Sigma70_r2"/>
    <property type="match status" value="1"/>
</dbReference>
<reference evidence="8 9" key="1">
    <citation type="submission" date="2014-02" db="EMBL/GenBank/DDBJ databases">
        <title>Draft genome sequence of Lysinibacillus odysseyi NBRC 100172.</title>
        <authorList>
            <person name="Zhang F."/>
            <person name="Wang G."/>
            <person name="Zhang L."/>
        </authorList>
    </citation>
    <scope>NUCLEOTIDE SEQUENCE [LARGE SCALE GENOMIC DNA]</scope>
    <source>
        <strain evidence="8 9">NBRC 100172</strain>
    </source>
</reference>
<dbReference type="InterPro" id="IPR007627">
    <property type="entry name" value="RNA_pol_sigma70_r2"/>
</dbReference>
<keyword evidence="9" id="KW-1185">Reference proteome</keyword>
<dbReference type="Proteomes" id="UP000030437">
    <property type="component" value="Unassembled WGS sequence"/>
</dbReference>
<dbReference type="NCBIfam" id="TIGR02937">
    <property type="entry name" value="sigma70-ECF"/>
    <property type="match status" value="1"/>
</dbReference>
<dbReference type="SUPFAM" id="SSF88659">
    <property type="entry name" value="Sigma3 and sigma4 domains of RNA polymerase sigma factors"/>
    <property type="match status" value="1"/>
</dbReference>
<dbReference type="Pfam" id="PF08281">
    <property type="entry name" value="Sigma70_r4_2"/>
    <property type="match status" value="1"/>
</dbReference>
<organism evidence="8 9">
    <name type="scientific">Lysinibacillus odysseyi 34hs-1 = NBRC 100172</name>
    <dbReference type="NCBI Taxonomy" id="1220589"/>
    <lineage>
        <taxon>Bacteria</taxon>
        <taxon>Bacillati</taxon>
        <taxon>Bacillota</taxon>
        <taxon>Bacilli</taxon>
        <taxon>Bacillales</taxon>
        <taxon>Bacillaceae</taxon>
        <taxon>Lysinibacillus</taxon>
    </lineage>
</organism>
<dbReference type="GO" id="GO:0006352">
    <property type="term" value="P:DNA-templated transcription initiation"/>
    <property type="evidence" value="ECO:0007669"/>
    <property type="project" value="InterPro"/>
</dbReference>
<dbReference type="InterPro" id="IPR039425">
    <property type="entry name" value="RNA_pol_sigma-70-like"/>
</dbReference>
<evidence type="ECO:0000259" key="7">
    <source>
        <dbReference type="Pfam" id="PF08281"/>
    </source>
</evidence>
<dbReference type="GO" id="GO:0016987">
    <property type="term" value="F:sigma factor activity"/>
    <property type="evidence" value="ECO:0007669"/>
    <property type="project" value="UniProtKB-KW"/>
</dbReference>
<protein>
    <submittedName>
        <fullName evidence="8">RNA polymerase sigma factor SigM</fullName>
    </submittedName>
</protein>
<dbReference type="AlphaFoldDB" id="A0A0A3IQC5"/>
<accession>A0A0A3IQC5</accession>
<dbReference type="eggNOG" id="COG1595">
    <property type="taxonomic scope" value="Bacteria"/>
</dbReference>
<evidence type="ECO:0000259" key="6">
    <source>
        <dbReference type="Pfam" id="PF04542"/>
    </source>
</evidence>
<dbReference type="InterPro" id="IPR013325">
    <property type="entry name" value="RNA_pol_sigma_r2"/>
</dbReference>
<dbReference type="Gene3D" id="1.10.1740.10">
    <property type="match status" value="1"/>
</dbReference>
<evidence type="ECO:0000313" key="8">
    <source>
        <dbReference type="EMBL" id="KGR85068.1"/>
    </source>
</evidence>
<evidence type="ECO:0000256" key="3">
    <source>
        <dbReference type="ARBA" id="ARBA00023082"/>
    </source>
</evidence>
<dbReference type="OrthoDB" id="9795666at2"/>
<dbReference type="InterPro" id="IPR036388">
    <property type="entry name" value="WH-like_DNA-bd_sf"/>
</dbReference>
<dbReference type="InterPro" id="IPR013249">
    <property type="entry name" value="RNA_pol_sigma70_r4_t2"/>
</dbReference>
<dbReference type="PANTHER" id="PTHR43133">
    <property type="entry name" value="RNA POLYMERASE ECF-TYPE SIGMA FACTO"/>
    <property type="match status" value="1"/>
</dbReference>
<dbReference type="RefSeq" id="WP_036154660.1">
    <property type="nucleotide sequence ID" value="NZ_AVCX01000006.1"/>
</dbReference>
<comment type="similarity">
    <text evidence="1">Belongs to the sigma-70 factor family. ECF subfamily.</text>
</comment>
<comment type="caution">
    <text evidence="8">The sequence shown here is derived from an EMBL/GenBank/DDBJ whole genome shotgun (WGS) entry which is preliminary data.</text>
</comment>
<keyword evidence="5" id="KW-0804">Transcription</keyword>
<evidence type="ECO:0000256" key="2">
    <source>
        <dbReference type="ARBA" id="ARBA00023015"/>
    </source>
</evidence>
<evidence type="ECO:0000256" key="4">
    <source>
        <dbReference type="ARBA" id="ARBA00023125"/>
    </source>
</evidence>
<feature type="domain" description="RNA polymerase sigma factor 70 region 4 type 2" evidence="7">
    <location>
        <begin position="100"/>
        <end position="152"/>
    </location>
</feature>
<dbReference type="GO" id="GO:0003677">
    <property type="term" value="F:DNA binding"/>
    <property type="evidence" value="ECO:0007669"/>
    <property type="project" value="UniProtKB-KW"/>
</dbReference>
<gene>
    <name evidence="8" type="ORF">CD32_11535</name>
</gene>
<keyword evidence="2" id="KW-0805">Transcription regulation</keyword>
<keyword evidence="4" id="KW-0238">DNA-binding</keyword>
<evidence type="ECO:0000256" key="1">
    <source>
        <dbReference type="ARBA" id="ARBA00010641"/>
    </source>
</evidence>
<sequence>MALELEQIYREHMNDLYRYLYSLTQQHTLAEDLLQETFAKAHVMMLGGSIREIKPWLFKVAYYTYIDSVRKESRFIHSDTIETIDTHTPEQITLEKDSFQKLLDLLETIKPIEKQAILLCDVHDCTNEQAAEILQLKLNTLKSHLARGRRKLREKLTKEENK</sequence>
<evidence type="ECO:0000313" key="9">
    <source>
        <dbReference type="Proteomes" id="UP000030437"/>
    </source>
</evidence>
<dbReference type="Gene3D" id="1.10.10.10">
    <property type="entry name" value="Winged helix-like DNA-binding domain superfamily/Winged helix DNA-binding domain"/>
    <property type="match status" value="1"/>
</dbReference>